<dbReference type="Gene3D" id="1.10.260.40">
    <property type="entry name" value="lambda repressor-like DNA-binding domains"/>
    <property type="match status" value="1"/>
</dbReference>
<gene>
    <name evidence="2" type="ORF">O0554_07030</name>
</gene>
<dbReference type="InterPro" id="IPR010982">
    <property type="entry name" value="Lambda_DNA-bd_dom_sf"/>
</dbReference>
<dbReference type="PROSITE" id="PS50943">
    <property type="entry name" value="HTH_CROC1"/>
    <property type="match status" value="1"/>
</dbReference>
<dbReference type="EMBL" id="JAPTNE010000007">
    <property type="protein sequence ID" value="MCZ0806673.1"/>
    <property type="molecule type" value="Genomic_DNA"/>
</dbReference>
<dbReference type="GO" id="GO:0003677">
    <property type="term" value="F:DNA binding"/>
    <property type="evidence" value="ECO:0007669"/>
    <property type="project" value="InterPro"/>
</dbReference>
<dbReference type="SUPFAM" id="SSF48452">
    <property type="entry name" value="TPR-like"/>
    <property type="match status" value="1"/>
</dbReference>
<dbReference type="InterPro" id="IPR001387">
    <property type="entry name" value="Cro/C1-type_HTH"/>
</dbReference>
<feature type="domain" description="HTH cro/C1-type" evidence="1">
    <location>
        <begin position="11"/>
        <end position="66"/>
    </location>
</feature>
<dbReference type="RefSeq" id="WP_258433214.1">
    <property type="nucleotide sequence ID" value="NZ_JANSGW010000007.1"/>
</dbReference>
<protein>
    <submittedName>
        <fullName evidence="2">Helix-turn-helix transcriptional regulator</fullName>
    </submittedName>
</protein>
<accession>A0AAP3G6R8</accession>
<dbReference type="InterPro" id="IPR011990">
    <property type="entry name" value="TPR-like_helical_dom_sf"/>
</dbReference>
<name>A0AAP3G6R8_BRELA</name>
<reference evidence="2" key="1">
    <citation type="submission" date="2022-09" db="EMBL/GenBank/DDBJ databases">
        <title>Genome analysis and characterization of larvicidal activity of Brevibacillus strains.</title>
        <authorList>
            <person name="Patrusheva E.V."/>
            <person name="Izotova A.O."/>
            <person name="Toshchakov S.V."/>
            <person name="Sineoky S.P."/>
        </authorList>
    </citation>
    <scope>NUCLEOTIDE SEQUENCE</scope>
    <source>
        <strain evidence="2">VKPM_B-13247</strain>
    </source>
</reference>
<dbReference type="SMART" id="SM00530">
    <property type="entry name" value="HTH_XRE"/>
    <property type="match status" value="1"/>
</dbReference>
<evidence type="ECO:0000313" key="2">
    <source>
        <dbReference type="EMBL" id="MCZ0806673.1"/>
    </source>
</evidence>
<evidence type="ECO:0000259" key="1">
    <source>
        <dbReference type="PROSITE" id="PS50943"/>
    </source>
</evidence>
<dbReference type="CDD" id="cd00093">
    <property type="entry name" value="HTH_XRE"/>
    <property type="match status" value="1"/>
</dbReference>
<organism evidence="2 3">
    <name type="scientific">Brevibacillus laterosporus</name>
    <name type="common">Bacillus laterosporus</name>
    <dbReference type="NCBI Taxonomy" id="1465"/>
    <lineage>
        <taxon>Bacteria</taxon>
        <taxon>Bacillati</taxon>
        <taxon>Bacillota</taxon>
        <taxon>Bacilli</taxon>
        <taxon>Bacillales</taxon>
        <taxon>Paenibacillaceae</taxon>
        <taxon>Brevibacillus</taxon>
    </lineage>
</organism>
<dbReference type="Proteomes" id="UP001077662">
    <property type="component" value="Unassembled WGS sequence"/>
</dbReference>
<dbReference type="AlphaFoldDB" id="A0AAP3G6R8"/>
<sequence>MTSSNTLGQLIHTYRKKCGKSIADIKEETNISEKVLRRLESDLTNHPKLETIERVAKSLVIPYTEIAERVVPIQRNQECVREILIRVLPEASKKLLTNVVHQYVTLGHSIREGLIEVLNIAKTAKNVDNAEKLYSVLGKHAMNYQENDIMASAMFEEYLIARDKDLSNSYYLGKRLIEVAHFLPDENRVVAYYKVGVHARIIKKHHESNEYLKNIIDNPRSKNKLFQEKAYHAYYNNLITLEKLDEAELYLEEYAKIFNRYDSAYYKIDKAIIYARRNQIVLAISLLEKYLEDYENHHNTIFVICELMQLYIKSNKIYVAREMYRFEGVFDKILESNNLKGPFNQLYYGLYLRIKGRVEFLSGKVKEAVKFLLESMQTFADLGHRQEFLESMKLLYDLNRSQIVGIQAPRKSIMDTNVQLRISELLHVITNKEEKGYMR</sequence>
<dbReference type="Gene3D" id="1.25.40.10">
    <property type="entry name" value="Tetratricopeptide repeat domain"/>
    <property type="match status" value="1"/>
</dbReference>
<evidence type="ECO:0000313" key="3">
    <source>
        <dbReference type="Proteomes" id="UP001077662"/>
    </source>
</evidence>
<proteinExistence type="predicted"/>
<dbReference type="SUPFAM" id="SSF47413">
    <property type="entry name" value="lambda repressor-like DNA-binding domains"/>
    <property type="match status" value="1"/>
</dbReference>
<comment type="caution">
    <text evidence="2">The sequence shown here is derived from an EMBL/GenBank/DDBJ whole genome shotgun (WGS) entry which is preliminary data.</text>
</comment>
<dbReference type="Pfam" id="PF01381">
    <property type="entry name" value="HTH_3"/>
    <property type="match status" value="1"/>
</dbReference>